<dbReference type="InterPro" id="IPR036390">
    <property type="entry name" value="WH_DNA-bd_sf"/>
</dbReference>
<evidence type="ECO:0000259" key="7">
    <source>
        <dbReference type="PROSITE" id="PS51078"/>
    </source>
</evidence>
<organism evidence="8 9">
    <name type="scientific">Metallumcola ferriviriculae</name>
    <dbReference type="NCBI Taxonomy" id="3039180"/>
    <lineage>
        <taxon>Bacteria</taxon>
        <taxon>Bacillati</taxon>
        <taxon>Bacillota</taxon>
        <taxon>Clostridia</taxon>
        <taxon>Neomoorellales</taxon>
        <taxon>Desulfitibacteraceae</taxon>
        <taxon>Metallumcola</taxon>
    </lineage>
</organism>
<dbReference type="SUPFAM" id="SSF55781">
    <property type="entry name" value="GAF domain-like"/>
    <property type="match status" value="1"/>
</dbReference>
<dbReference type="RefSeq" id="WP_366924349.1">
    <property type="nucleotide sequence ID" value="NZ_CP121694.1"/>
</dbReference>
<evidence type="ECO:0000256" key="5">
    <source>
        <dbReference type="ARBA" id="ARBA00070406"/>
    </source>
</evidence>
<dbReference type="GO" id="GO:0003677">
    <property type="term" value="F:DNA binding"/>
    <property type="evidence" value="ECO:0007669"/>
    <property type="project" value="UniProtKB-KW"/>
</dbReference>
<dbReference type="InterPro" id="IPR029016">
    <property type="entry name" value="GAF-like_dom_sf"/>
</dbReference>
<protein>
    <recommendedName>
        <fullName evidence="5">Glycerol operon regulatory protein</fullName>
    </recommendedName>
</protein>
<feature type="domain" description="HTH iclR-type" evidence="6">
    <location>
        <begin position="8"/>
        <end position="70"/>
    </location>
</feature>
<sequence length="254" mass="28168">MNNGKNTIKSIDKALDVLEILADEKRPIGVTELSKLLVVNKSTLHGTLNTLLNRGYVEQDSESGKYLLGISILGIANAALQNLDLRNKAKPVLKKLSDRHNETVHMVVLRQGEVVYIEKQESVQSIRIHTEIGTRLPAHCTGVGKVLLAWMEPEERKKIFRSYGFPKFTLNTITDEETMERHLAEVRSKGHAIDNEEIEEGLRCVAAPIRDYSGKVIAGISIAGPSLRMPLTKLEEMSDSVTEAALEISQSLGF</sequence>
<dbReference type="AlphaFoldDB" id="A0AAU0UMW9"/>
<keyword evidence="3" id="KW-0804">Transcription</keyword>
<dbReference type="EMBL" id="CP121694">
    <property type="protein sequence ID" value="WRO21509.1"/>
    <property type="molecule type" value="Genomic_DNA"/>
</dbReference>
<dbReference type="Pfam" id="PF01614">
    <property type="entry name" value="IclR_C"/>
    <property type="match status" value="1"/>
</dbReference>
<dbReference type="Proteomes" id="UP001329915">
    <property type="component" value="Chromosome"/>
</dbReference>
<dbReference type="Gene3D" id="3.30.450.40">
    <property type="match status" value="1"/>
</dbReference>
<dbReference type="FunFam" id="1.10.10.10:FF:000056">
    <property type="entry name" value="IclR family transcriptional regulator"/>
    <property type="match status" value="1"/>
</dbReference>
<dbReference type="Pfam" id="PF09339">
    <property type="entry name" value="HTH_IclR"/>
    <property type="match status" value="1"/>
</dbReference>
<dbReference type="Gene3D" id="1.10.10.10">
    <property type="entry name" value="Winged helix-like DNA-binding domain superfamily/Winged helix DNA-binding domain"/>
    <property type="match status" value="1"/>
</dbReference>
<dbReference type="InterPro" id="IPR050707">
    <property type="entry name" value="HTH_MetabolicPath_Reg"/>
</dbReference>
<keyword evidence="1" id="KW-0805">Transcription regulation</keyword>
<dbReference type="PANTHER" id="PTHR30136">
    <property type="entry name" value="HELIX-TURN-HELIX TRANSCRIPTIONAL REGULATOR, ICLR FAMILY"/>
    <property type="match status" value="1"/>
</dbReference>
<dbReference type="GO" id="GO:0045892">
    <property type="term" value="P:negative regulation of DNA-templated transcription"/>
    <property type="evidence" value="ECO:0007669"/>
    <property type="project" value="TreeGrafter"/>
</dbReference>
<gene>
    <name evidence="8" type="ORF">MFMK1_001319</name>
</gene>
<dbReference type="SUPFAM" id="SSF46785">
    <property type="entry name" value="Winged helix' DNA-binding domain"/>
    <property type="match status" value="1"/>
</dbReference>
<dbReference type="InterPro" id="IPR005471">
    <property type="entry name" value="Tscrpt_reg_IclR_N"/>
</dbReference>
<comment type="function">
    <text evidence="4">May be an activator protein for the gylABX operon.</text>
</comment>
<dbReference type="InterPro" id="IPR036388">
    <property type="entry name" value="WH-like_DNA-bd_sf"/>
</dbReference>
<evidence type="ECO:0000256" key="4">
    <source>
        <dbReference type="ARBA" id="ARBA00058938"/>
    </source>
</evidence>
<dbReference type="InterPro" id="IPR014757">
    <property type="entry name" value="Tscrpt_reg_IclR_C"/>
</dbReference>
<dbReference type="SMART" id="SM00346">
    <property type="entry name" value="HTH_ICLR"/>
    <property type="match status" value="1"/>
</dbReference>
<dbReference type="KEGG" id="dbc:MFMK1_001319"/>
<keyword evidence="9" id="KW-1185">Reference proteome</keyword>
<dbReference type="PANTHER" id="PTHR30136:SF24">
    <property type="entry name" value="HTH-TYPE TRANSCRIPTIONAL REPRESSOR ALLR"/>
    <property type="match status" value="1"/>
</dbReference>
<dbReference type="PROSITE" id="PS51078">
    <property type="entry name" value="ICLR_ED"/>
    <property type="match status" value="1"/>
</dbReference>
<evidence type="ECO:0000259" key="6">
    <source>
        <dbReference type="PROSITE" id="PS51077"/>
    </source>
</evidence>
<proteinExistence type="predicted"/>
<dbReference type="GO" id="GO:0003700">
    <property type="term" value="F:DNA-binding transcription factor activity"/>
    <property type="evidence" value="ECO:0007669"/>
    <property type="project" value="TreeGrafter"/>
</dbReference>
<evidence type="ECO:0000256" key="3">
    <source>
        <dbReference type="ARBA" id="ARBA00023163"/>
    </source>
</evidence>
<dbReference type="PROSITE" id="PS51077">
    <property type="entry name" value="HTH_ICLR"/>
    <property type="match status" value="1"/>
</dbReference>
<evidence type="ECO:0000313" key="9">
    <source>
        <dbReference type="Proteomes" id="UP001329915"/>
    </source>
</evidence>
<evidence type="ECO:0000256" key="1">
    <source>
        <dbReference type="ARBA" id="ARBA00023015"/>
    </source>
</evidence>
<accession>A0AAU0UMW9</accession>
<feature type="domain" description="IclR-ED" evidence="7">
    <location>
        <begin position="71"/>
        <end position="254"/>
    </location>
</feature>
<keyword evidence="2" id="KW-0238">DNA-binding</keyword>
<name>A0AAU0UMW9_9FIRM</name>
<evidence type="ECO:0000256" key="2">
    <source>
        <dbReference type="ARBA" id="ARBA00023125"/>
    </source>
</evidence>
<evidence type="ECO:0000313" key="8">
    <source>
        <dbReference type="EMBL" id="WRO21509.1"/>
    </source>
</evidence>
<reference evidence="8 9" key="1">
    <citation type="submission" date="2023-04" db="EMBL/GenBank/DDBJ databases">
        <authorList>
            <person name="Hsu D."/>
        </authorList>
    </citation>
    <scope>NUCLEOTIDE SEQUENCE [LARGE SCALE GENOMIC DNA]</scope>
    <source>
        <strain evidence="8 9">MK1</strain>
    </source>
</reference>